<reference evidence="2" key="1">
    <citation type="submission" date="2023-04" db="EMBL/GenBank/DDBJ databases">
        <authorList>
            <consortium name="ELIXIR-Norway"/>
        </authorList>
    </citation>
    <scope>NUCLEOTIDE SEQUENCE [LARGE SCALE GENOMIC DNA]</scope>
</reference>
<keyword evidence="3" id="KW-1185">Reference proteome</keyword>
<feature type="region of interest" description="Disordered" evidence="1">
    <location>
        <begin position="19"/>
        <end position="86"/>
    </location>
</feature>
<organism evidence="2 3">
    <name type="scientific">Rangifer tarandus platyrhynchus</name>
    <name type="common">Svalbard reindeer</name>
    <dbReference type="NCBI Taxonomy" id="3082113"/>
    <lineage>
        <taxon>Eukaryota</taxon>
        <taxon>Metazoa</taxon>
        <taxon>Chordata</taxon>
        <taxon>Craniata</taxon>
        <taxon>Vertebrata</taxon>
        <taxon>Euteleostomi</taxon>
        <taxon>Mammalia</taxon>
        <taxon>Eutheria</taxon>
        <taxon>Laurasiatheria</taxon>
        <taxon>Artiodactyla</taxon>
        <taxon>Ruminantia</taxon>
        <taxon>Pecora</taxon>
        <taxon>Cervidae</taxon>
        <taxon>Odocoileinae</taxon>
        <taxon>Rangifer</taxon>
    </lineage>
</organism>
<sequence length="115" mass="11982">MRSFGASAALCITCSNTPCRQPSHVRPSRLDPSLREDSVCGPSQSFPAFSVPPGPARAEEADAGSLRAPYVSVTKPPSAGPGTRAKPVLMVQSKRLKPSRVTAPTRSAISASHAL</sequence>
<name>A0ABN8YT92_RANTA</name>
<evidence type="ECO:0000256" key="1">
    <source>
        <dbReference type="SAM" id="MobiDB-lite"/>
    </source>
</evidence>
<feature type="region of interest" description="Disordered" evidence="1">
    <location>
        <begin position="96"/>
        <end position="115"/>
    </location>
</feature>
<dbReference type="Proteomes" id="UP001176941">
    <property type="component" value="Chromosome 23"/>
</dbReference>
<dbReference type="EMBL" id="OX459959">
    <property type="protein sequence ID" value="CAI9164800.1"/>
    <property type="molecule type" value="Genomic_DNA"/>
</dbReference>
<feature type="compositionally biased region" description="Polar residues" evidence="1">
    <location>
        <begin position="102"/>
        <end position="115"/>
    </location>
</feature>
<protein>
    <submittedName>
        <fullName evidence="2">Uncharacterized protein</fullName>
    </submittedName>
</protein>
<proteinExistence type="predicted"/>
<feature type="compositionally biased region" description="Basic and acidic residues" evidence="1">
    <location>
        <begin position="28"/>
        <end position="38"/>
    </location>
</feature>
<accession>A0ABN8YT92</accession>
<evidence type="ECO:0000313" key="2">
    <source>
        <dbReference type="EMBL" id="CAI9164800.1"/>
    </source>
</evidence>
<gene>
    <name evidence="2" type="ORF">MRATA1EN1_LOCUS13762</name>
</gene>
<evidence type="ECO:0000313" key="3">
    <source>
        <dbReference type="Proteomes" id="UP001176941"/>
    </source>
</evidence>